<dbReference type="RefSeq" id="XP_008906344.1">
    <property type="nucleotide sequence ID" value="XM_008908096.1"/>
</dbReference>
<reference evidence="1 2" key="2">
    <citation type="submission" date="2013-11" db="EMBL/GenBank/DDBJ databases">
        <title>The Genome Sequence of Phytophthora parasitica INRA-310.</title>
        <authorList>
            <consortium name="The Broad Institute Genomics Platform"/>
            <person name="Russ C."/>
            <person name="Tyler B."/>
            <person name="Panabieres F."/>
            <person name="Shan W."/>
            <person name="Tripathy S."/>
            <person name="Grunwald N."/>
            <person name="Machado M."/>
            <person name="Johnson C.S."/>
            <person name="Arredondo F."/>
            <person name="Hong C."/>
            <person name="Coffey M."/>
            <person name="Young S.K."/>
            <person name="Zeng Q."/>
            <person name="Gargeya S."/>
            <person name="Fitzgerald M."/>
            <person name="Abouelleil A."/>
            <person name="Alvarado L."/>
            <person name="Chapman S.B."/>
            <person name="Gainer-Dewar J."/>
            <person name="Goldberg J."/>
            <person name="Griggs A."/>
            <person name="Gujja S."/>
            <person name="Hansen M."/>
            <person name="Howarth C."/>
            <person name="Imamovic A."/>
            <person name="Ireland A."/>
            <person name="Larimer J."/>
            <person name="McCowan C."/>
            <person name="Murphy C."/>
            <person name="Pearson M."/>
            <person name="Poon T.W."/>
            <person name="Priest M."/>
            <person name="Roberts A."/>
            <person name="Saif S."/>
            <person name="Shea T."/>
            <person name="Sykes S."/>
            <person name="Wortman J."/>
            <person name="Nusbaum C."/>
            <person name="Birren B."/>
        </authorList>
    </citation>
    <scope>NUCLEOTIDE SEQUENCE [LARGE SCALE GENOMIC DNA]</scope>
    <source>
        <strain evidence="1 2">INRA-310</strain>
    </source>
</reference>
<sequence>MNQLAPLLGHPSRNLNAMFPVALGKVPARKHDNGKIRDVFFKLQSTVQSVHIRHYLGRTASQSPLVPPGYSGRVVNALPRVDFGSAAHLPTTYSMKSHPGDSHWAAPGDNSPHGKGLLSAASSSAPVVANHCPPLSEPTSHFNLPPQYAPMSCSPCHPRSCSYWTSSDNVLMQESNLTFCVDPYNPNIP</sequence>
<dbReference type="VEuPathDB" id="FungiDB:PPTG_23044"/>
<protein>
    <submittedName>
        <fullName evidence="1">Uncharacterized protein</fullName>
    </submittedName>
</protein>
<dbReference type="OrthoDB" id="10521885at2759"/>
<name>W2Q6V6_PHYN3</name>
<proteinExistence type="predicted"/>
<organism evidence="1 2">
    <name type="scientific">Phytophthora nicotianae (strain INRA-310)</name>
    <name type="common">Phytophthora parasitica</name>
    <dbReference type="NCBI Taxonomy" id="761204"/>
    <lineage>
        <taxon>Eukaryota</taxon>
        <taxon>Sar</taxon>
        <taxon>Stramenopiles</taxon>
        <taxon>Oomycota</taxon>
        <taxon>Peronosporomycetes</taxon>
        <taxon>Peronosporales</taxon>
        <taxon>Peronosporaceae</taxon>
        <taxon>Phytophthora</taxon>
    </lineage>
</organism>
<dbReference type="AlphaFoldDB" id="W2Q6V6"/>
<evidence type="ECO:0000313" key="2">
    <source>
        <dbReference type="Proteomes" id="UP000018817"/>
    </source>
</evidence>
<accession>W2Q6V6</accession>
<dbReference type="GeneID" id="20191643"/>
<gene>
    <name evidence="1" type="ORF">PPTG_23044</name>
</gene>
<evidence type="ECO:0000313" key="1">
    <source>
        <dbReference type="EMBL" id="ETN08596.1"/>
    </source>
</evidence>
<dbReference type="Proteomes" id="UP000018817">
    <property type="component" value="Unassembled WGS sequence"/>
</dbReference>
<reference evidence="2" key="1">
    <citation type="submission" date="2011-12" db="EMBL/GenBank/DDBJ databases">
        <authorList>
            <consortium name="The Broad Institute Genome Sequencing Platform"/>
            <person name="Russ C."/>
            <person name="Tyler B."/>
            <person name="Panabieres F."/>
            <person name="Shan W."/>
            <person name="Tripathy S."/>
            <person name="Grunwald N."/>
            <person name="Machado M."/>
            <person name="Young S.K."/>
            <person name="Zeng Q."/>
            <person name="Gargeya S."/>
            <person name="Fitzgerald M."/>
            <person name="Haas B."/>
            <person name="Abouelleil A."/>
            <person name="Alvarado L."/>
            <person name="Arachchi H.M."/>
            <person name="Berlin A."/>
            <person name="Chapman S.B."/>
            <person name="Gearin G."/>
            <person name="Goldberg J."/>
            <person name="Griggs A."/>
            <person name="Gujja S."/>
            <person name="Hansen M."/>
            <person name="Heiman D."/>
            <person name="Howarth C."/>
            <person name="Larimer J."/>
            <person name="Lui A."/>
            <person name="MacDonald P.J.P."/>
            <person name="McCowen C."/>
            <person name="Montmayeur A."/>
            <person name="Murphy C."/>
            <person name="Neiman D."/>
            <person name="Pearson M."/>
            <person name="Priest M."/>
            <person name="Roberts A."/>
            <person name="Saif S."/>
            <person name="Shea T."/>
            <person name="Sisk P."/>
            <person name="Stolte C."/>
            <person name="Sykes S."/>
            <person name="Wortman J."/>
            <person name="Nusbaum C."/>
            <person name="Birren B."/>
        </authorList>
    </citation>
    <scope>NUCLEOTIDE SEQUENCE [LARGE SCALE GENOMIC DNA]</scope>
    <source>
        <strain evidence="2">INRA-310</strain>
    </source>
</reference>
<dbReference type="EMBL" id="KI669588">
    <property type="protein sequence ID" value="ETN08596.1"/>
    <property type="molecule type" value="Genomic_DNA"/>
</dbReference>